<proteinExistence type="predicted"/>
<evidence type="ECO:0000313" key="1">
    <source>
        <dbReference type="EMBL" id="SET48948.1"/>
    </source>
</evidence>
<dbReference type="EMBL" id="LT630003">
    <property type="protein sequence ID" value="SET48948.1"/>
    <property type="molecule type" value="Genomic_DNA"/>
</dbReference>
<dbReference type="Proteomes" id="UP000198970">
    <property type="component" value="Chromosome I"/>
</dbReference>
<organism evidence="1 2">
    <name type="scientific">Lacrimispora sphenoides JCM 1415</name>
    <dbReference type="NCBI Taxonomy" id="1297793"/>
    <lineage>
        <taxon>Bacteria</taxon>
        <taxon>Bacillati</taxon>
        <taxon>Bacillota</taxon>
        <taxon>Clostridia</taxon>
        <taxon>Lachnospirales</taxon>
        <taxon>Lachnospiraceae</taxon>
        <taxon>Lacrimispora</taxon>
    </lineage>
</organism>
<accession>A0ABY1C0M4</accession>
<protein>
    <submittedName>
        <fullName evidence="1">Uncharacterized protein</fullName>
    </submittedName>
</protein>
<gene>
    <name evidence="1" type="ORF">SAMN02745906_0021</name>
</gene>
<sequence length="339" mass="38291">MGNETKNYKFPKPSEDDFYDISEYNKAMDILDETLTGMSDRKLDRNGNASNVVTEFSQEILRNNIVSGEKLSVSHGKIQKWFSEMKNIAFSGLASDATQDAAHRFVTDTEKSNWNAKVSASGGDISGTKIGSLETITSEFPVPSEGETSKMFLGKVKKFIQDFNNFKTGIITVGKLVNNGQTTAAGYALDARYGKTLYDMYTQLNADLNNTGIVRENLFSGTAQYNRTYETTKSFYGYHLFQVLIDWNPTICLKNWFSETQNALIGFAVNVQPNYTDLYRFEIVFSNAVVATTFYTNVISKTRIYQNGPMSIVIILLLYKILWEFVLENDHLSNIPDRE</sequence>
<name>A0ABY1C0M4_9FIRM</name>
<dbReference type="RefSeq" id="WP_100041190.1">
    <property type="nucleotide sequence ID" value="NZ_LT630003.1"/>
</dbReference>
<evidence type="ECO:0000313" key="2">
    <source>
        <dbReference type="Proteomes" id="UP000198970"/>
    </source>
</evidence>
<reference evidence="1 2" key="1">
    <citation type="submission" date="2016-10" db="EMBL/GenBank/DDBJ databases">
        <authorList>
            <person name="Varghese N."/>
            <person name="Submissions S."/>
        </authorList>
    </citation>
    <scope>NUCLEOTIDE SEQUENCE [LARGE SCALE GENOMIC DNA]</scope>
    <source>
        <strain evidence="1 2">ATCC 19403</strain>
    </source>
</reference>
<keyword evidence="2" id="KW-1185">Reference proteome</keyword>